<feature type="region of interest" description="Disordered" evidence="1">
    <location>
        <begin position="1006"/>
        <end position="1034"/>
    </location>
</feature>
<feature type="compositionally biased region" description="Acidic residues" evidence="1">
    <location>
        <begin position="459"/>
        <end position="472"/>
    </location>
</feature>
<evidence type="ECO:0000259" key="2">
    <source>
        <dbReference type="Pfam" id="PF22600"/>
    </source>
</evidence>
<feature type="compositionally biased region" description="Basic and acidic residues" evidence="1">
    <location>
        <begin position="702"/>
        <end position="713"/>
    </location>
</feature>
<dbReference type="Gene3D" id="3.30.460.10">
    <property type="entry name" value="Beta Polymerase, domain 2"/>
    <property type="match status" value="1"/>
</dbReference>
<dbReference type="Proteomes" id="UP000198341">
    <property type="component" value="Chromosome 15"/>
</dbReference>
<feature type="compositionally biased region" description="Low complexity" evidence="1">
    <location>
        <begin position="21"/>
        <end position="37"/>
    </location>
</feature>
<dbReference type="InterPro" id="IPR043519">
    <property type="entry name" value="NT_sf"/>
</dbReference>
<feature type="region of interest" description="Disordered" evidence="1">
    <location>
        <begin position="702"/>
        <end position="783"/>
    </location>
</feature>
<dbReference type="Pfam" id="PF22600">
    <property type="entry name" value="MTPAP-like_central"/>
    <property type="match status" value="1"/>
</dbReference>
<feature type="compositionally biased region" description="Acidic residues" evidence="1">
    <location>
        <begin position="38"/>
        <end position="49"/>
    </location>
</feature>
<name>K8ENZ7_9CHLO</name>
<dbReference type="STRING" id="41875.K8ENZ7"/>
<feature type="compositionally biased region" description="Polar residues" evidence="1">
    <location>
        <begin position="1019"/>
        <end position="1034"/>
    </location>
</feature>
<feature type="region of interest" description="Disordered" evidence="1">
    <location>
        <begin position="639"/>
        <end position="658"/>
    </location>
</feature>
<evidence type="ECO:0000259" key="3">
    <source>
        <dbReference type="Pfam" id="PF26180"/>
    </source>
</evidence>
<feature type="region of interest" description="Disordered" evidence="1">
    <location>
        <begin position="446"/>
        <end position="472"/>
    </location>
</feature>
<dbReference type="Pfam" id="PF26180">
    <property type="entry name" value="PAP-OAS1"/>
    <property type="match status" value="2"/>
</dbReference>
<proteinExistence type="predicted"/>
<dbReference type="PANTHER" id="PTHR45979:SF30">
    <property type="entry name" value="NUCLEOTIDYLTRANSFERASE"/>
    <property type="match status" value="1"/>
</dbReference>
<feature type="region of interest" description="Disordered" evidence="1">
    <location>
        <begin position="1121"/>
        <end position="1148"/>
    </location>
</feature>
<reference evidence="4 5" key="1">
    <citation type="submission" date="2011-10" db="EMBL/GenBank/DDBJ databases">
        <authorList>
            <person name="Genoscope - CEA"/>
        </authorList>
    </citation>
    <scope>NUCLEOTIDE SEQUENCE [LARGE SCALE GENOMIC DNA]</scope>
    <source>
        <strain evidence="4 5">RCC 1105</strain>
    </source>
</reference>
<dbReference type="Gene3D" id="1.10.1410.10">
    <property type="match status" value="1"/>
</dbReference>
<feature type="compositionally biased region" description="Low complexity" evidence="1">
    <location>
        <begin position="760"/>
        <end position="774"/>
    </location>
</feature>
<feature type="region of interest" description="Disordered" evidence="1">
    <location>
        <begin position="968"/>
        <end position="993"/>
    </location>
</feature>
<evidence type="ECO:0000313" key="4">
    <source>
        <dbReference type="EMBL" id="CCO19922.1"/>
    </source>
</evidence>
<feature type="domain" description="Poly(A) RNA polymerase mitochondrial-like central palm" evidence="2">
    <location>
        <begin position="132"/>
        <end position="252"/>
    </location>
</feature>
<dbReference type="RefSeq" id="XP_007508836.1">
    <property type="nucleotide sequence ID" value="XM_007508774.1"/>
</dbReference>
<dbReference type="OrthoDB" id="273917at2759"/>
<feature type="compositionally biased region" description="Basic and acidic residues" evidence="1">
    <location>
        <begin position="448"/>
        <end position="458"/>
    </location>
</feature>
<feature type="compositionally biased region" description="Basic and acidic residues" evidence="1">
    <location>
        <begin position="640"/>
        <end position="658"/>
    </location>
</feature>
<dbReference type="SUPFAM" id="SSF81631">
    <property type="entry name" value="PAP/OAS1 substrate-binding domain"/>
    <property type="match status" value="1"/>
</dbReference>
<feature type="region of interest" description="Disordered" evidence="1">
    <location>
        <begin position="18"/>
        <end position="125"/>
    </location>
</feature>
<feature type="domain" description="PAP/OAS1 substrate-binding-related" evidence="3">
    <location>
        <begin position="511"/>
        <end position="577"/>
    </location>
</feature>
<organism evidence="4 5">
    <name type="scientific">Bathycoccus prasinos</name>
    <dbReference type="NCBI Taxonomy" id="41875"/>
    <lineage>
        <taxon>Eukaryota</taxon>
        <taxon>Viridiplantae</taxon>
        <taxon>Chlorophyta</taxon>
        <taxon>Mamiellophyceae</taxon>
        <taxon>Mamiellales</taxon>
        <taxon>Bathycoccaceae</taxon>
        <taxon>Bathycoccus</taxon>
    </lineage>
</organism>
<feature type="compositionally biased region" description="Basic and acidic residues" evidence="1">
    <location>
        <begin position="71"/>
        <end position="92"/>
    </location>
</feature>
<feature type="compositionally biased region" description="Basic and acidic residues" evidence="1">
    <location>
        <begin position="243"/>
        <end position="253"/>
    </location>
</feature>
<feature type="compositionally biased region" description="Low complexity" evidence="1">
    <location>
        <begin position="971"/>
        <end position="992"/>
    </location>
</feature>
<keyword evidence="5" id="KW-1185">Reference proteome</keyword>
<feature type="region of interest" description="Disordered" evidence="1">
    <location>
        <begin position="1288"/>
        <end position="1318"/>
    </location>
</feature>
<feature type="compositionally biased region" description="Low complexity" evidence="1">
    <location>
        <begin position="714"/>
        <end position="731"/>
    </location>
</feature>
<dbReference type="PANTHER" id="PTHR45979">
    <property type="entry name" value="PAP/OAS1 SUBSTRATE-BINDING DOMAIN SUPERFAMILY"/>
    <property type="match status" value="1"/>
</dbReference>
<feature type="compositionally biased region" description="Basic residues" evidence="1">
    <location>
        <begin position="233"/>
        <end position="242"/>
    </location>
</feature>
<feature type="domain" description="PAP/OAS1 substrate-binding-related" evidence="3">
    <location>
        <begin position="336"/>
        <end position="446"/>
    </location>
</feature>
<feature type="region of interest" description="Disordered" evidence="1">
    <location>
        <begin position="1161"/>
        <end position="1190"/>
    </location>
</feature>
<sequence>MLGRRLPSFVERANAFCSSNTNTTTATTREAKIATTEGEGEEDEDDESALDMISSRRSDDDDARVEDDKEEERRATRGKEEVRTRINEDFDKTNSGNDAFRATETTTLEKKKKKKNRARGVSSSSPMLEALTEELIASLRPSKQSEKRRRMVFRKMESLIRECFEKEFEGEGVNEKKNTIVVSAFGSVPFGTYLPDGDIDVCILGDHEVLDSQSWPERLSAFIARKEREEKKKRTMRMTTTKKKMEMKKEKMKNATRTTTKEEEEQEEDQEEESQEENHEEEEEEEYLLEVKDIVVIHADVRLLKCVVDGIVVDVSANQFGGLATLAFLKEVNSKIGKNDLFKRSVILVKAWAFYESRILGAPYALLSTYALKTLIICALRRFNKKESKSDATKTKKREIATPLDVLRIFFEYVSDFPWETHAVTIFGDVPVEKLDKVSVREFSSSSKSEKNKNKNNDDEREEKDDEEAEEDPLLDDTFVDTILKSYGPDSRPDANVLLNIGNGKKAPFRRRAIGAKHLHILDPLSETNNLGRSVSLGNFARVRAAFRLGAERLKRLEMESEPENITRGFEYFFKVALANRGGKLASCVGDDDEKFTGPPASPPQATNALHKRKPSLGSSSPFHSHSVADDLVALKSPCKSKESPIGKEKISNEEDNEEKIRLMLDEEEKDAHGERGLFWGRWDGPATSSALPRALSSAEARVEISNARDKAKSSSSSDSMSPPGSDASSPVVSPPRSETGDSTTDSAEYSGDDTKSMMSLGSDSNATASSSGSMPPHSPLSPLDKYMSAAAFKTASIPPSIEESKDIITGCLETIHKHLNFGIEMQRLAIERQNAALNSAMMMNKRNNMSNNVVAQPPPLPSSPPRSSNVAFVPLMPSMPPPPLPPPPPHPPLPPHSVPQPITTVSAPSVVVPRSVVNVPAPQARTKTPSMNVRPKPNLIPQATTKTTTTTKTIPTARVPSMNWKVACGNSNSSSAANTPTRNTTNAEPAAGSNVNVVSAKLMEHQSRDALEHERALKSSSDNSITTGRNGDQNASMVETVAWVHVARGGAARQARSSIDNEDLLSKKEQPSTPSPEEKKMKKTGKMWGAKEKKKAKAEEAAAAAAALVNDKLAHERDDIERELSKGHSSPARCKSVPLQPSWGPKGAVCLDTLRKVAEKKTTTTTSKKISPPGSVLSEDGAPPCVTFDDSEVQIALEAAQTSSKGVWAGDEQQQQQQDASSFSSSSARNRQKSKSANSSPSRNKTREKNKNIAPAPETSCEKSFPKFGNASKTTTIKTNAKIITAERSVANADATKDTNQNAKTSQTSTRCWASLL</sequence>
<gene>
    <name evidence="4" type="ordered locus">Bathy15g01890</name>
</gene>
<feature type="compositionally biased region" description="Basic and acidic residues" evidence="1">
    <location>
        <begin position="1006"/>
        <end position="1018"/>
    </location>
</feature>
<dbReference type="InterPro" id="IPR058921">
    <property type="entry name" value="PAP/OAS1-rel"/>
</dbReference>
<feature type="compositionally biased region" description="Acidic residues" evidence="1">
    <location>
        <begin position="60"/>
        <end position="70"/>
    </location>
</feature>
<feature type="region of interest" description="Disordered" evidence="1">
    <location>
        <begin position="229"/>
        <end position="286"/>
    </location>
</feature>
<accession>K8ENZ7</accession>
<feature type="compositionally biased region" description="Polar residues" evidence="1">
    <location>
        <begin position="1299"/>
        <end position="1318"/>
    </location>
</feature>
<feature type="compositionally biased region" description="Acidic residues" evidence="1">
    <location>
        <begin position="262"/>
        <end position="286"/>
    </location>
</feature>
<dbReference type="InterPro" id="IPR054708">
    <property type="entry name" value="MTPAP-like_central"/>
</dbReference>
<feature type="compositionally biased region" description="Basic and acidic residues" evidence="1">
    <location>
        <begin position="1065"/>
        <end position="1081"/>
    </location>
</feature>
<dbReference type="EMBL" id="FO082264">
    <property type="protein sequence ID" value="CCO19922.1"/>
    <property type="molecule type" value="Genomic_DNA"/>
</dbReference>
<dbReference type="SUPFAM" id="SSF81301">
    <property type="entry name" value="Nucleotidyltransferase"/>
    <property type="match status" value="1"/>
</dbReference>
<dbReference type="InterPro" id="IPR058920">
    <property type="entry name" value="PAP-OAS1-bd-rel"/>
</dbReference>
<feature type="region of interest" description="Disordered" evidence="1">
    <location>
        <begin position="595"/>
        <end position="624"/>
    </location>
</feature>
<protein>
    <submittedName>
        <fullName evidence="4">Uncharacterized protein</fullName>
    </submittedName>
</protein>
<feature type="region of interest" description="Disordered" evidence="1">
    <location>
        <begin position="1053"/>
        <end position="1097"/>
    </location>
</feature>
<dbReference type="eggNOG" id="KOG1906">
    <property type="taxonomic scope" value="Eukaryota"/>
</dbReference>
<evidence type="ECO:0000313" key="5">
    <source>
        <dbReference type="Proteomes" id="UP000198341"/>
    </source>
</evidence>
<evidence type="ECO:0000256" key="1">
    <source>
        <dbReference type="SAM" id="MobiDB-lite"/>
    </source>
</evidence>
<feature type="region of interest" description="Disordered" evidence="1">
    <location>
        <begin position="1203"/>
        <end position="1274"/>
    </location>
</feature>
<dbReference type="KEGG" id="bpg:Bathy15g01890"/>
<dbReference type="GeneID" id="19011578"/>
<feature type="compositionally biased region" description="Low complexity" evidence="1">
    <location>
        <begin position="1214"/>
        <end position="1230"/>
    </location>
</feature>